<organism evidence="1 2">
    <name type="scientific">Aristolochia fimbriata</name>
    <name type="common">White veined hardy Dutchman's pipe vine</name>
    <dbReference type="NCBI Taxonomy" id="158543"/>
    <lineage>
        <taxon>Eukaryota</taxon>
        <taxon>Viridiplantae</taxon>
        <taxon>Streptophyta</taxon>
        <taxon>Embryophyta</taxon>
        <taxon>Tracheophyta</taxon>
        <taxon>Spermatophyta</taxon>
        <taxon>Magnoliopsida</taxon>
        <taxon>Magnoliidae</taxon>
        <taxon>Piperales</taxon>
        <taxon>Aristolochiaceae</taxon>
        <taxon>Aristolochia</taxon>
    </lineage>
</organism>
<reference evidence="1 2" key="1">
    <citation type="submission" date="2021-07" db="EMBL/GenBank/DDBJ databases">
        <title>The Aristolochia fimbriata genome: insights into angiosperm evolution, floral development and chemical biosynthesis.</title>
        <authorList>
            <person name="Jiao Y."/>
        </authorList>
    </citation>
    <scope>NUCLEOTIDE SEQUENCE [LARGE SCALE GENOMIC DNA]</scope>
    <source>
        <strain evidence="1">IBCAS-2021</strain>
        <tissue evidence="1">Leaf</tissue>
    </source>
</reference>
<dbReference type="PANTHER" id="PTHR34542">
    <property type="entry name" value="OS08G0359900 PROTEIN"/>
    <property type="match status" value="1"/>
</dbReference>
<sequence length="178" mass="19607">MTTLQKFKLLATQCAVAGSPSRSPSPGHVFHLRRRKTLRHLLTRTVSRRRCQSSDAPPDCGKIAADRVEKKAYISHTLKDLFVSSPPPPPMLEDNSQSGGNVAAAVERVRMPLRTNRVGAGTGARIMTGALRYRLLRRAWRPVLGSSKKYFQGIRVLSFVASGTLQNGERDLASSNVR</sequence>
<name>A0AAV7ENS1_ARIFI</name>
<evidence type="ECO:0000313" key="1">
    <source>
        <dbReference type="EMBL" id="KAG9450480.1"/>
    </source>
</evidence>
<dbReference type="AlphaFoldDB" id="A0AAV7ENS1"/>
<dbReference type="Proteomes" id="UP000825729">
    <property type="component" value="Unassembled WGS sequence"/>
</dbReference>
<protein>
    <submittedName>
        <fullName evidence="1">Uncharacterized protein</fullName>
    </submittedName>
</protein>
<evidence type="ECO:0000313" key="2">
    <source>
        <dbReference type="Proteomes" id="UP000825729"/>
    </source>
</evidence>
<gene>
    <name evidence="1" type="ORF">H6P81_010445</name>
</gene>
<dbReference type="EMBL" id="JAINDJ010000004">
    <property type="protein sequence ID" value="KAG9450480.1"/>
    <property type="molecule type" value="Genomic_DNA"/>
</dbReference>
<accession>A0AAV7ENS1</accession>
<keyword evidence="2" id="KW-1185">Reference proteome</keyword>
<comment type="caution">
    <text evidence="1">The sequence shown here is derived from an EMBL/GenBank/DDBJ whole genome shotgun (WGS) entry which is preliminary data.</text>
</comment>
<proteinExistence type="predicted"/>
<dbReference type="PANTHER" id="PTHR34542:SF1">
    <property type="entry name" value="OS08G0359900 PROTEIN"/>
    <property type="match status" value="1"/>
</dbReference>